<name>A0ABP9S7I1_9GAMM</name>
<evidence type="ECO:0000313" key="8">
    <source>
        <dbReference type="EMBL" id="GAA5192384.1"/>
    </source>
</evidence>
<keyword evidence="1 5" id="KW-0963">Cytoplasm</keyword>
<dbReference type="SUPFAM" id="SSF50447">
    <property type="entry name" value="Translation proteins"/>
    <property type="match status" value="1"/>
</dbReference>
<gene>
    <name evidence="5 8" type="primary">rimM</name>
    <name evidence="8" type="ORF">GCM10025772_21500</name>
</gene>
<keyword evidence="9" id="KW-1185">Reference proteome</keyword>
<keyword evidence="3 5" id="KW-0698">rRNA processing</keyword>
<keyword evidence="2 5" id="KW-0690">Ribosome biogenesis</keyword>
<dbReference type="InterPro" id="IPR002676">
    <property type="entry name" value="RimM_N"/>
</dbReference>
<dbReference type="PANTHER" id="PTHR33692:SF1">
    <property type="entry name" value="RIBOSOME MATURATION FACTOR RIMM"/>
    <property type="match status" value="1"/>
</dbReference>
<dbReference type="SUPFAM" id="SSF50346">
    <property type="entry name" value="PRC-barrel domain"/>
    <property type="match status" value="1"/>
</dbReference>
<evidence type="ECO:0000256" key="1">
    <source>
        <dbReference type="ARBA" id="ARBA00022490"/>
    </source>
</evidence>
<dbReference type="HAMAP" id="MF_00014">
    <property type="entry name" value="Ribosome_mat_RimM"/>
    <property type="match status" value="1"/>
</dbReference>
<comment type="caution">
    <text evidence="8">The sequence shown here is derived from an EMBL/GenBank/DDBJ whole genome shotgun (WGS) entry which is preliminary data.</text>
</comment>
<comment type="similarity">
    <text evidence="5">Belongs to the RimM family.</text>
</comment>
<evidence type="ECO:0000259" key="7">
    <source>
        <dbReference type="Pfam" id="PF24986"/>
    </source>
</evidence>
<evidence type="ECO:0000256" key="4">
    <source>
        <dbReference type="ARBA" id="ARBA00023186"/>
    </source>
</evidence>
<keyword evidence="4 5" id="KW-0143">Chaperone</keyword>
<accession>A0ABP9S7I1</accession>
<dbReference type="InterPro" id="IPR056792">
    <property type="entry name" value="PRC_RimM"/>
</dbReference>
<protein>
    <recommendedName>
        <fullName evidence="5">Ribosome maturation factor RimM</fullName>
    </recommendedName>
</protein>
<comment type="function">
    <text evidence="5">An accessory protein needed during the final step in the assembly of 30S ribosomal subunit, possibly for assembly of the head region. Essential for efficient processing of 16S rRNA. May be needed both before and after RbfA during the maturation of 16S rRNA. It has affinity for free ribosomal 30S subunits but not for 70S ribosomes.</text>
</comment>
<sequence length="183" mass="20711">MGLGEAQMTNSQDMIVVGRLGAAYGIRGWLKVNAFTDAQEGIFDYSPWYVQFQGQWQEVKIANWRRHGKGIICLLEGVNDRNQAEQYINADIAILSEQLSELPEDEFYWRDLVGCQVVNTKGYDMGEVTGILETGSNDVLEVKAKGNDAFGKRERLIPFVTEQFILEVDLPGKQIKVDWDPSF</sequence>
<comment type="subcellular location">
    <subcellularLocation>
        <location evidence="5">Cytoplasm</location>
    </subcellularLocation>
</comment>
<feature type="domain" description="Ribosome maturation factor RimM PRC barrel" evidence="7">
    <location>
        <begin position="109"/>
        <end position="179"/>
    </location>
</feature>
<dbReference type="Pfam" id="PF01782">
    <property type="entry name" value="RimM"/>
    <property type="match status" value="1"/>
</dbReference>
<dbReference type="InterPro" id="IPR009000">
    <property type="entry name" value="Transl_B-barrel_sf"/>
</dbReference>
<dbReference type="InterPro" id="IPR036976">
    <property type="entry name" value="RimM_N_sf"/>
</dbReference>
<dbReference type="Pfam" id="PF24986">
    <property type="entry name" value="PRC_RimM"/>
    <property type="match status" value="1"/>
</dbReference>
<dbReference type="EMBL" id="BAABLF010000013">
    <property type="protein sequence ID" value="GAA5192384.1"/>
    <property type="molecule type" value="Genomic_DNA"/>
</dbReference>
<dbReference type="InterPro" id="IPR011033">
    <property type="entry name" value="PRC_barrel-like_sf"/>
</dbReference>
<evidence type="ECO:0000256" key="3">
    <source>
        <dbReference type="ARBA" id="ARBA00022552"/>
    </source>
</evidence>
<organism evidence="8 9">
    <name type="scientific">Ferrimonas gelatinilytica</name>
    <dbReference type="NCBI Taxonomy" id="1255257"/>
    <lineage>
        <taxon>Bacteria</taxon>
        <taxon>Pseudomonadati</taxon>
        <taxon>Pseudomonadota</taxon>
        <taxon>Gammaproteobacteria</taxon>
        <taxon>Alteromonadales</taxon>
        <taxon>Ferrimonadaceae</taxon>
        <taxon>Ferrimonas</taxon>
    </lineage>
</organism>
<comment type="domain">
    <text evidence="5">The PRC barrel domain binds ribosomal protein uS19.</text>
</comment>
<dbReference type="NCBIfam" id="TIGR02273">
    <property type="entry name" value="16S_RimM"/>
    <property type="match status" value="1"/>
</dbReference>
<proteinExistence type="inferred from homology"/>
<reference evidence="9" key="1">
    <citation type="journal article" date="2019" name="Int. J. Syst. Evol. Microbiol.">
        <title>The Global Catalogue of Microorganisms (GCM) 10K type strain sequencing project: providing services to taxonomists for standard genome sequencing and annotation.</title>
        <authorList>
            <consortium name="The Broad Institute Genomics Platform"/>
            <consortium name="The Broad Institute Genome Sequencing Center for Infectious Disease"/>
            <person name="Wu L."/>
            <person name="Ma J."/>
        </authorList>
    </citation>
    <scope>NUCLEOTIDE SEQUENCE [LARGE SCALE GENOMIC DNA]</scope>
    <source>
        <strain evidence="9">JCM 18720</strain>
    </source>
</reference>
<comment type="subunit">
    <text evidence="5">Binds ribosomal protein uS19.</text>
</comment>
<dbReference type="Gene3D" id="2.30.30.240">
    <property type="entry name" value="PRC-barrel domain"/>
    <property type="match status" value="1"/>
</dbReference>
<dbReference type="Proteomes" id="UP001501600">
    <property type="component" value="Unassembled WGS sequence"/>
</dbReference>
<dbReference type="Gene3D" id="2.40.30.60">
    <property type="entry name" value="RimM"/>
    <property type="match status" value="1"/>
</dbReference>
<evidence type="ECO:0000256" key="5">
    <source>
        <dbReference type="HAMAP-Rule" id="MF_00014"/>
    </source>
</evidence>
<feature type="domain" description="RimM N-terminal" evidence="6">
    <location>
        <begin position="16"/>
        <end position="97"/>
    </location>
</feature>
<evidence type="ECO:0000259" key="6">
    <source>
        <dbReference type="Pfam" id="PF01782"/>
    </source>
</evidence>
<evidence type="ECO:0000313" key="9">
    <source>
        <dbReference type="Proteomes" id="UP001501600"/>
    </source>
</evidence>
<dbReference type="InterPro" id="IPR011961">
    <property type="entry name" value="RimM"/>
</dbReference>
<dbReference type="PANTHER" id="PTHR33692">
    <property type="entry name" value="RIBOSOME MATURATION FACTOR RIMM"/>
    <property type="match status" value="1"/>
</dbReference>
<evidence type="ECO:0000256" key="2">
    <source>
        <dbReference type="ARBA" id="ARBA00022517"/>
    </source>
</evidence>